<dbReference type="SUPFAM" id="SSF53448">
    <property type="entry name" value="Nucleotide-diphospho-sugar transferases"/>
    <property type="match status" value="1"/>
</dbReference>
<dbReference type="PANTHER" id="PTHR43584:SF8">
    <property type="entry name" value="N-ACETYLMURAMATE ALPHA-1-PHOSPHATE URIDYLYLTRANSFERASE"/>
    <property type="match status" value="1"/>
</dbReference>
<dbReference type="InterPro" id="IPR050065">
    <property type="entry name" value="GlmU-like"/>
</dbReference>
<keyword evidence="1" id="KW-0808">Transferase</keyword>
<comment type="caution">
    <text evidence="4">The sequence shown here is derived from an EMBL/GenBank/DDBJ whole genome shotgun (WGS) entry which is preliminary data.</text>
</comment>
<dbReference type="Proteomes" id="UP000176603">
    <property type="component" value="Unassembled WGS sequence"/>
</dbReference>
<proteinExistence type="predicted"/>
<gene>
    <name evidence="4" type="ORF">A3E39_00850</name>
</gene>
<name>A0A1F7UMY5_9BACT</name>
<dbReference type="GO" id="GO:0016779">
    <property type="term" value="F:nucleotidyltransferase activity"/>
    <property type="evidence" value="ECO:0007669"/>
    <property type="project" value="UniProtKB-KW"/>
</dbReference>
<dbReference type="InterPro" id="IPR005835">
    <property type="entry name" value="NTP_transferase_dom"/>
</dbReference>
<evidence type="ECO:0000256" key="1">
    <source>
        <dbReference type="ARBA" id="ARBA00022679"/>
    </source>
</evidence>
<evidence type="ECO:0000256" key="2">
    <source>
        <dbReference type="ARBA" id="ARBA00022695"/>
    </source>
</evidence>
<dbReference type="InterPro" id="IPR029044">
    <property type="entry name" value="Nucleotide-diphossugar_trans"/>
</dbReference>
<dbReference type="Gene3D" id="3.90.550.10">
    <property type="entry name" value="Spore Coat Polysaccharide Biosynthesis Protein SpsA, Chain A"/>
    <property type="match status" value="1"/>
</dbReference>
<sequence>MDAIIMCAGRGTRMRPITDSIPKPLVPILGKGSLERTLDILPREVDRVILVVGYRGDQIRDRIGTEWKGKKITYLSQQPLDGTGGALRQVEPYLESDRFLIMNGDDLYSAVDLEKLVQSERGVLLLETRLEKEEDAWTKDEKGLLTKLRRMPAGERGLVNIGAYCLDRNWYRTKPIQVPGKANEWSLPHALLELIAMGSHVSAVPATWWMPVGTPAELAAAEAALR</sequence>
<protein>
    <recommendedName>
        <fullName evidence="3">Nucleotidyl transferase domain-containing protein</fullName>
    </recommendedName>
</protein>
<keyword evidence="2" id="KW-0548">Nucleotidyltransferase</keyword>
<reference evidence="4 5" key="1">
    <citation type="journal article" date="2016" name="Nat. Commun.">
        <title>Thousands of microbial genomes shed light on interconnected biogeochemical processes in an aquifer system.</title>
        <authorList>
            <person name="Anantharaman K."/>
            <person name="Brown C.T."/>
            <person name="Hug L.A."/>
            <person name="Sharon I."/>
            <person name="Castelle C.J."/>
            <person name="Probst A.J."/>
            <person name="Thomas B.C."/>
            <person name="Singh A."/>
            <person name="Wilkins M.J."/>
            <person name="Karaoz U."/>
            <person name="Brodie E.L."/>
            <person name="Williams K.H."/>
            <person name="Hubbard S.S."/>
            <person name="Banfield J.F."/>
        </authorList>
    </citation>
    <scope>NUCLEOTIDE SEQUENCE [LARGE SCALE GENOMIC DNA]</scope>
</reference>
<dbReference type="EMBL" id="MGEH01000004">
    <property type="protein sequence ID" value="OGL79653.1"/>
    <property type="molecule type" value="Genomic_DNA"/>
</dbReference>
<dbReference type="Pfam" id="PF00483">
    <property type="entry name" value="NTP_transferase"/>
    <property type="match status" value="1"/>
</dbReference>
<evidence type="ECO:0000313" key="5">
    <source>
        <dbReference type="Proteomes" id="UP000176603"/>
    </source>
</evidence>
<dbReference type="CDD" id="cd04181">
    <property type="entry name" value="NTP_transferase"/>
    <property type="match status" value="1"/>
</dbReference>
<dbReference type="AlphaFoldDB" id="A0A1F7UMY5"/>
<evidence type="ECO:0000313" key="4">
    <source>
        <dbReference type="EMBL" id="OGL79653.1"/>
    </source>
</evidence>
<organism evidence="4 5">
    <name type="scientific">Candidatus Uhrbacteria bacterium RIFCSPHIGHO2_12_FULL_60_25</name>
    <dbReference type="NCBI Taxonomy" id="1802399"/>
    <lineage>
        <taxon>Bacteria</taxon>
        <taxon>Candidatus Uhriibacteriota</taxon>
    </lineage>
</organism>
<accession>A0A1F7UMY5</accession>
<evidence type="ECO:0000259" key="3">
    <source>
        <dbReference type="Pfam" id="PF00483"/>
    </source>
</evidence>
<feature type="domain" description="Nucleotidyl transferase" evidence="3">
    <location>
        <begin position="3"/>
        <end position="224"/>
    </location>
</feature>
<dbReference type="STRING" id="1802399.A3E39_00850"/>
<dbReference type="PANTHER" id="PTHR43584">
    <property type="entry name" value="NUCLEOTIDYL TRANSFERASE"/>
    <property type="match status" value="1"/>
</dbReference>